<name>A0A1V8TFM8_9PEZI</name>
<dbReference type="InParanoid" id="A0A1V8TFM8"/>
<protein>
    <submittedName>
        <fullName evidence="1">Uncharacterized protein</fullName>
    </submittedName>
</protein>
<organism evidence="1 2">
    <name type="scientific">Cryoendolithus antarcticus</name>
    <dbReference type="NCBI Taxonomy" id="1507870"/>
    <lineage>
        <taxon>Eukaryota</taxon>
        <taxon>Fungi</taxon>
        <taxon>Dikarya</taxon>
        <taxon>Ascomycota</taxon>
        <taxon>Pezizomycotina</taxon>
        <taxon>Dothideomycetes</taxon>
        <taxon>Dothideomycetidae</taxon>
        <taxon>Cladosporiales</taxon>
        <taxon>Cladosporiaceae</taxon>
        <taxon>Cryoendolithus</taxon>
    </lineage>
</organism>
<dbReference type="EMBL" id="NAJO01000009">
    <property type="protein sequence ID" value="OQO10173.1"/>
    <property type="molecule type" value="Genomic_DNA"/>
</dbReference>
<dbReference type="AlphaFoldDB" id="A0A1V8TFM8"/>
<proteinExistence type="predicted"/>
<evidence type="ECO:0000313" key="1">
    <source>
        <dbReference type="EMBL" id="OQO10173.1"/>
    </source>
</evidence>
<accession>A0A1V8TFM8</accession>
<evidence type="ECO:0000313" key="2">
    <source>
        <dbReference type="Proteomes" id="UP000192596"/>
    </source>
</evidence>
<keyword evidence="2" id="KW-1185">Reference proteome</keyword>
<dbReference type="Proteomes" id="UP000192596">
    <property type="component" value="Unassembled WGS sequence"/>
</dbReference>
<sequence>MAQSQPPTLYGILAPSEIRIFHISGFKPALAELRKSRENPFDVVEGWLEVITLDEVESRKDEYAAPSYLWGSHLKTGSRWARSGSTDPVIENHDDAYTIKCNTTIVHIRPNLHSALCNLAKRDDAPKSL</sequence>
<gene>
    <name evidence="1" type="ORF">B0A48_04530</name>
</gene>
<reference evidence="2" key="1">
    <citation type="submission" date="2017-03" db="EMBL/GenBank/DDBJ databases">
        <title>Genomes of endolithic fungi from Antarctica.</title>
        <authorList>
            <person name="Coleine C."/>
            <person name="Masonjones S."/>
            <person name="Stajich J.E."/>
        </authorList>
    </citation>
    <scope>NUCLEOTIDE SEQUENCE [LARGE SCALE GENOMIC DNA]</scope>
    <source>
        <strain evidence="2">CCFEE 5527</strain>
    </source>
</reference>
<comment type="caution">
    <text evidence="1">The sequence shown here is derived from an EMBL/GenBank/DDBJ whole genome shotgun (WGS) entry which is preliminary data.</text>
</comment>